<feature type="domain" description="Solute-binding protein family 5" evidence="5">
    <location>
        <begin position="90"/>
        <end position="446"/>
    </location>
</feature>
<dbReference type="RefSeq" id="WP_075011800.1">
    <property type="nucleotide sequence ID" value="NZ_FOWE01000001.1"/>
</dbReference>
<evidence type="ECO:0000313" key="7">
    <source>
        <dbReference type="Proteomes" id="UP000183642"/>
    </source>
</evidence>
<evidence type="ECO:0000256" key="1">
    <source>
        <dbReference type="ARBA" id="ARBA00005695"/>
    </source>
</evidence>
<dbReference type="Pfam" id="PF00496">
    <property type="entry name" value="SBP_bac_5"/>
    <property type="match status" value="1"/>
</dbReference>
<dbReference type="GO" id="GO:0043190">
    <property type="term" value="C:ATP-binding cassette (ABC) transporter complex"/>
    <property type="evidence" value="ECO:0007669"/>
    <property type="project" value="InterPro"/>
</dbReference>
<dbReference type="EMBL" id="FOWE01000001">
    <property type="protein sequence ID" value="SFN87598.1"/>
    <property type="molecule type" value="Genomic_DNA"/>
</dbReference>
<accession>A0A1I5CKT4</accession>
<feature type="signal peptide" evidence="4">
    <location>
        <begin position="1"/>
        <end position="32"/>
    </location>
</feature>
<dbReference type="PIRSF" id="PIRSF002741">
    <property type="entry name" value="MppA"/>
    <property type="match status" value="1"/>
</dbReference>
<reference evidence="7" key="1">
    <citation type="submission" date="2016-10" db="EMBL/GenBank/DDBJ databases">
        <authorList>
            <person name="Varghese N."/>
            <person name="Submissions S."/>
        </authorList>
    </citation>
    <scope>NUCLEOTIDE SEQUENCE [LARGE SCALE GENOMIC DNA]</scope>
    <source>
        <strain evidence="7">DSM 43161</strain>
    </source>
</reference>
<dbReference type="Gene3D" id="3.40.190.10">
    <property type="entry name" value="Periplasmic binding protein-like II"/>
    <property type="match status" value="1"/>
</dbReference>
<keyword evidence="2" id="KW-0813">Transport</keyword>
<dbReference type="SUPFAM" id="SSF53850">
    <property type="entry name" value="Periplasmic binding protein-like II"/>
    <property type="match status" value="1"/>
</dbReference>
<protein>
    <submittedName>
        <fullName evidence="6">Peptide/nickel transport system substrate-binding protein</fullName>
    </submittedName>
</protein>
<gene>
    <name evidence="6" type="ORF">SAMN05660359_00379</name>
</gene>
<keyword evidence="3 4" id="KW-0732">Signal</keyword>
<evidence type="ECO:0000256" key="3">
    <source>
        <dbReference type="ARBA" id="ARBA00022729"/>
    </source>
</evidence>
<comment type="similarity">
    <text evidence="1">Belongs to the bacterial solute-binding protein 5 family.</text>
</comment>
<dbReference type="GO" id="GO:0015833">
    <property type="term" value="P:peptide transport"/>
    <property type="evidence" value="ECO:0007669"/>
    <property type="project" value="TreeGrafter"/>
</dbReference>
<dbReference type="OrthoDB" id="5240629at2"/>
<evidence type="ECO:0000313" key="6">
    <source>
        <dbReference type="EMBL" id="SFN87598.1"/>
    </source>
</evidence>
<dbReference type="InterPro" id="IPR039424">
    <property type="entry name" value="SBP_5"/>
</dbReference>
<proteinExistence type="inferred from homology"/>
<name>A0A1I5CKT4_9ACTN</name>
<evidence type="ECO:0000256" key="4">
    <source>
        <dbReference type="SAM" id="SignalP"/>
    </source>
</evidence>
<evidence type="ECO:0000256" key="2">
    <source>
        <dbReference type="ARBA" id="ARBA00022448"/>
    </source>
</evidence>
<dbReference type="InterPro" id="IPR030678">
    <property type="entry name" value="Peptide/Ni-bd"/>
</dbReference>
<organism evidence="6 7">
    <name type="scientific">Geodermatophilus obscurus</name>
    <dbReference type="NCBI Taxonomy" id="1861"/>
    <lineage>
        <taxon>Bacteria</taxon>
        <taxon>Bacillati</taxon>
        <taxon>Actinomycetota</taxon>
        <taxon>Actinomycetes</taxon>
        <taxon>Geodermatophilales</taxon>
        <taxon>Geodermatophilaceae</taxon>
        <taxon>Geodermatophilus</taxon>
    </lineage>
</organism>
<dbReference type="InterPro" id="IPR000914">
    <property type="entry name" value="SBP_5_dom"/>
</dbReference>
<dbReference type="GO" id="GO:1904680">
    <property type="term" value="F:peptide transmembrane transporter activity"/>
    <property type="evidence" value="ECO:0007669"/>
    <property type="project" value="TreeGrafter"/>
</dbReference>
<dbReference type="PANTHER" id="PTHR30290:SF9">
    <property type="entry name" value="OLIGOPEPTIDE-BINDING PROTEIN APPA"/>
    <property type="match status" value="1"/>
</dbReference>
<dbReference type="Gene3D" id="3.90.76.10">
    <property type="entry name" value="Dipeptide-binding Protein, Domain 1"/>
    <property type="match status" value="1"/>
</dbReference>
<dbReference type="Gene3D" id="3.10.105.10">
    <property type="entry name" value="Dipeptide-binding Protein, Domain 3"/>
    <property type="match status" value="1"/>
</dbReference>
<feature type="chain" id="PRO_5039210589" evidence="4">
    <location>
        <begin position="33"/>
        <end position="531"/>
    </location>
</feature>
<dbReference type="AlphaFoldDB" id="A0A1I5CKT4"/>
<sequence length="531" mass="56805">MNTTTTARRRTSRSRSLAAAAALALLVGACSVEDPEAPAGDGEGGGGVFSIAVGIDPDTFDPAGQTTTTVQNMVDYVVETLVTVDDEGTVGPRLAETFETSEDGLTVTLGLVEGAQFHDGTPFDAEAVKFNLERIIDPALTVPLGSPYEVIQSVTAVDESTVEITLTRPSPGFLSALSVTTAAMISPASVETGGNTNLNYQNPVGTGPYTFDSYTAGETVTVQKFADYWGEEPHYDTVNFRIVPEAATRESLLLAGQVDMIILPPVSDIEALQNNGDVEVLLAPSDRTIFIALDNNDPVLSNPQVRQALNYAVDKETIVDSVLFGAAEVMNAPMAPSLFGYCETGSYDYDPDRARQLLAEAGAEGATLDLLTPSGRYVQDAQAAEAIAGYLREVGLTVNVTTSDFPSFLARVNAPPSPETVDMHLLGWAPAYLDADFQMQMFRQATHPPAGLGTAFYTNPEVEAILAQADVEIDQDTREQLYCDASEIIWEDAPWIFLWTQSFPIVHSTDVEGIGSTPTEKFDAIYARPAS</sequence>
<dbReference type="Proteomes" id="UP000183642">
    <property type="component" value="Unassembled WGS sequence"/>
</dbReference>
<dbReference type="GO" id="GO:0042597">
    <property type="term" value="C:periplasmic space"/>
    <property type="evidence" value="ECO:0007669"/>
    <property type="project" value="UniProtKB-ARBA"/>
</dbReference>
<keyword evidence="7" id="KW-1185">Reference proteome</keyword>
<evidence type="ECO:0000259" key="5">
    <source>
        <dbReference type="Pfam" id="PF00496"/>
    </source>
</evidence>
<dbReference type="PANTHER" id="PTHR30290">
    <property type="entry name" value="PERIPLASMIC BINDING COMPONENT OF ABC TRANSPORTER"/>
    <property type="match status" value="1"/>
</dbReference>